<comment type="caution">
    <text evidence="1">The sequence shown here is derived from an EMBL/GenBank/DDBJ whole genome shotgun (WGS) entry which is preliminary data.</text>
</comment>
<sequence length="101" mass="11772">MCQNIILNQSGNENVEIIESVVDFSVFDVAEVLFFILRLSLNYPTISSYDKCRTCRNKFENAFMAEICRFLQFELIKRECGHVGKDCREYDCSHEDDDGEL</sequence>
<dbReference type="Proteomes" id="UP000095237">
    <property type="component" value="Unassembled WGS sequence"/>
</dbReference>
<dbReference type="EMBL" id="LNVX01000291">
    <property type="protein sequence ID" value="OEG70862.1"/>
    <property type="molecule type" value="Genomic_DNA"/>
</dbReference>
<reference evidence="1 2" key="1">
    <citation type="submission" date="2015-11" db="EMBL/GenBank/DDBJ databases">
        <title>Evidence for parallel genomic evolution in an endosymbiosis of termite gut flagellates.</title>
        <authorList>
            <person name="Zheng H."/>
        </authorList>
    </citation>
    <scope>NUCLEOTIDE SEQUENCE [LARGE SCALE GENOMIC DNA]</scope>
    <source>
        <strain evidence="1 2">CET450</strain>
    </source>
</reference>
<evidence type="ECO:0000313" key="2">
    <source>
        <dbReference type="Proteomes" id="UP000095237"/>
    </source>
</evidence>
<keyword evidence="2" id="KW-1185">Reference proteome</keyword>
<dbReference type="AlphaFoldDB" id="A0A1E5IK26"/>
<protein>
    <submittedName>
        <fullName evidence="1">Uncharacterized protein</fullName>
    </submittedName>
</protein>
<evidence type="ECO:0000313" key="1">
    <source>
        <dbReference type="EMBL" id="OEG70862.1"/>
    </source>
</evidence>
<name>A0A1E5IK26_ENDTX</name>
<organism evidence="1 2">
    <name type="scientific">Endomicrobium trichonymphae</name>
    <dbReference type="NCBI Taxonomy" id="1408204"/>
    <lineage>
        <taxon>Bacteria</taxon>
        <taxon>Pseudomonadati</taxon>
        <taxon>Elusimicrobiota</taxon>
        <taxon>Endomicrobiia</taxon>
        <taxon>Endomicrobiales</taxon>
        <taxon>Endomicrobiaceae</taxon>
        <taxon>Candidatus Endomicrobiellum</taxon>
    </lineage>
</organism>
<proteinExistence type="predicted"/>
<accession>A0A1E5IK26</accession>
<gene>
    <name evidence="1" type="ORF">ATZ36_18020</name>
</gene>